<dbReference type="EMBL" id="LGKO01000006">
    <property type="protein sequence ID" value="KPL82022.1"/>
    <property type="molecule type" value="Genomic_DNA"/>
</dbReference>
<protein>
    <submittedName>
        <fullName evidence="2">Uncharacterized protein</fullName>
    </submittedName>
</protein>
<dbReference type="Proteomes" id="UP000050544">
    <property type="component" value="Unassembled WGS sequence"/>
</dbReference>
<accession>A0A0P6Y9Z8</accession>
<name>A0A0P6Y9Z8_9CHLR</name>
<comment type="caution">
    <text evidence="2">The sequence shown here is derived from an EMBL/GenBank/DDBJ whole genome shotgun (WGS) entry which is preliminary data.</text>
</comment>
<reference evidence="2 3" key="1">
    <citation type="submission" date="2015-07" db="EMBL/GenBank/DDBJ databases">
        <title>Whole genome sequence of Thermanaerothrix daxensis DSM 23592.</title>
        <authorList>
            <person name="Hemp J."/>
            <person name="Ward L.M."/>
            <person name="Pace L.A."/>
            <person name="Fischer W.W."/>
        </authorList>
    </citation>
    <scope>NUCLEOTIDE SEQUENCE [LARGE SCALE GENOMIC DNA]</scope>
    <source>
        <strain evidence="2 3">GNS-1</strain>
    </source>
</reference>
<evidence type="ECO:0000313" key="3">
    <source>
        <dbReference type="Proteomes" id="UP000050544"/>
    </source>
</evidence>
<proteinExistence type="predicted"/>
<keyword evidence="3" id="KW-1185">Reference proteome</keyword>
<evidence type="ECO:0000256" key="1">
    <source>
        <dbReference type="SAM" id="MobiDB-lite"/>
    </source>
</evidence>
<feature type="compositionally biased region" description="Low complexity" evidence="1">
    <location>
        <begin position="10"/>
        <end position="35"/>
    </location>
</feature>
<feature type="region of interest" description="Disordered" evidence="1">
    <location>
        <begin position="1"/>
        <end position="92"/>
    </location>
</feature>
<dbReference type="STRING" id="869279.SE15_12890"/>
<evidence type="ECO:0000313" key="2">
    <source>
        <dbReference type="EMBL" id="KPL82022.1"/>
    </source>
</evidence>
<organism evidence="2 3">
    <name type="scientific">Thermanaerothrix daxensis</name>
    <dbReference type="NCBI Taxonomy" id="869279"/>
    <lineage>
        <taxon>Bacteria</taxon>
        <taxon>Bacillati</taxon>
        <taxon>Chloroflexota</taxon>
        <taxon>Anaerolineae</taxon>
        <taxon>Anaerolineales</taxon>
        <taxon>Anaerolineaceae</taxon>
        <taxon>Thermanaerothrix</taxon>
    </lineage>
</organism>
<dbReference type="AlphaFoldDB" id="A0A0P6Y9Z8"/>
<gene>
    <name evidence="2" type="ORF">SE15_12890</name>
</gene>
<sequence>MPVSAVKPWRISGGTSSSQSSRISEAAGAGERVVGVGRGAQRLKPHAASTNRMGSQVGRRKGRTGVGVQTGSSLTLHYPRMDDDEAAMHGED</sequence>